<evidence type="ECO:0000313" key="11">
    <source>
        <dbReference type="EMBL" id="KIL77122.1"/>
    </source>
</evidence>
<dbReference type="EMBL" id="JXLP01000017">
    <property type="protein sequence ID" value="KIL77122.1"/>
    <property type="molecule type" value="Genomic_DNA"/>
</dbReference>
<comment type="PTM">
    <text evidence="9">Cleaved by autocatalysis into a large and a small subunit.</text>
</comment>
<dbReference type="RefSeq" id="WP_041100945.1">
    <property type="nucleotide sequence ID" value="NZ_JARTHD010000019.1"/>
</dbReference>
<keyword evidence="7 9" id="KW-0012">Acyltransferase</keyword>
<feature type="region of interest" description="Disordered" evidence="10">
    <location>
        <begin position="1"/>
        <end position="24"/>
    </location>
</feature>
<dbReference type="InterPro" id="IPR043137">
    <property type="entry name" value="GGT_ssub_C"/>
</dbReference>
<evidence type="ECO:0000256" key="2">
    <source>
        <dbReference type="ARBA" id="ARBA00001089"/>
    </source>
</evidence>
<dbReference type="PRINTS" id="PR01210">
    <property type="entry name" value="GGTRANSPTASE"/>
</dbReference>
<evidence type="ECO:0000256" key="10">
    <source>
        <dbReference type="SAM" id="MobiDB-lite"/>
    </source>
</evidence>
<comment type="pathway">
    <text evidence="9">Sulfur metabolism; glutathione metabolism.</text>
</comment>
<comment type="catalytic activity">
    <reaction evidence="1 9">
        <text>an S-substituted glutathione + H2O = an S-substituted L-cysteinylglycine + L-glutamate</text>
        <dbReference type="Rhea" id="RHEA:59468"/>
        <dbReference type="ChEBI" id="CHEBI:15377"/>
        <dbReference type="ChEBI" id="CHEBI:29985"/>
        <dbReference type="ChEBI" id="CHEBI:90779"/>
        <dbReference type="ChEBI" id="CHEBI:143103"/>
        <dbReference type="EC" id="3.4.19.13"/>
    </reaction>
</comment>
<evidence type="ECO:0000256" key="3">
    <source>
        <dbReference type="ARBA" id="ARBA00009381"/>
    </source>
</evidence>
<evidence type="ECO:0000256" key="9">
    <source>
        <dbReference type="RuleBase" id="RU368036"/>
    </source>
</evidence>
<reference evidence="11 12" key="1">
    <citation type="submission" date="2015-01" db="EMBL/GenBank/DDBJ databases">
        <title>Genome Assembly of Bacillus badius MTCC 1458.</title>
        <authorList>
            <person name="Verma A."/>
            <person name="Khatri I."/>
            <person name="Mual P."/>
            <person name="Subramanian S."/>
            <person name="Krishnamurthi S."/>
        </authorList>
    </citation>
    <scope>NUCLEOTIDE SEQUENCE [LARGE SCALE GENOMIC DNA]</scope>
    <source>
        <strain evidence="11 12">MTCC 1458</strain>
    </source>
</reference>
<keyword evidence="5 9" id="KW-0378">Hydrolase</keyword>
<evidence type="ECO:0000256" key="8">
    <source>
        <dbReference type="ARBA" id="ARBA00047417"/>
    </source>
</evidence>
<dbReference type="Pfam" id="PF01019">
    <property type="entry name" value="G_glu_transpept"/>
    <property type="match status" value="1"/>
</dbReference>
<gene>
    <name evidence="11" type="ORF">SD77_1727</name>
</gene>
<evidence type="ECO:0000256" key="5">
    <source>
        <dbReference type="ARBA" id="ARBA00022801"/>
    </source>
</evidence>
<keyword evidence="9" id="KW-0317">Glutathione biosynthesis</keyword>
<comment type="subunit">
    <text evidence="9">This enzyme consists of two polypeptide chains, which are synthesized in precursor form from a single polypeptide.</text>
</comment>
<evidence type="ECO:0000256" key="1">
    <source>
        <dbReference type="ARBA" id="ARBA00001049"/>
    </source>
</evidence>
<dbReference type="EC" id="2.3.2.2" evidence="9"/>
<dbReference type="SUPFAM" id="SSF56235">
    <property type="entry name" value="N-terminal nucleophile aminohydrolases (Ntn hydrolases)"/>
    <property type="match status" value="1"/>
</dbReference>
<dbReference type="Proteomes" id="UP000031982">
    <property type="component" value="Unassembled WGS sequence"/>
</dbReference>
<evidence type="ECO:0000256" key="6">
    <source>
        <dbReference type="ARBA" id="ARBA00023145"/>
    </source>
</evidence>
<keyword evidence="12" id="KW-1185">Reference proteome</keyword>
<dbReference type="Gene3D" id="3.60.20.40">
    <property type="match status" value="1"/>
</dbReference>
<dbReference type="EC" id="3.4.19.13" evidence="9"/>
<evidence type="ECO:0000256" key="7">
    <source>
        <dbReference type="ARBA" id="ARBA00023315"/>
    </source>
</evidence>
<dbReference type="Gene3D" id="1.10.246.130">
    <property type="match status" value="1"/>
</dbReference>
<comment type="caution">
    <text evidence="11">The sequence shown here is derived from an EMBL/GenBank/DDBJ whole genome shotgun (WGS) entry which is preliminary data.</text>
</comment>
<protein>
    <recommendedName>
        <fullName evidence="9">Glutathione hydrolase proenzyme</fullName>
        <ecNumber evidence="9">2.3.2.2</ecNumber>
        <ecNumber evidence="9">3.4.19.13</ecNumber>
    </recommendedName>
    <component>
        <recommendedName>
            <fullName evidence="9">Glutathione hydrolase large chain</fullName>
        </recommendedName>
    </component>
    <component>
        <recommendedName>
            <fullName evidence="9">Glutathione hydrolase small chain</fullName>
        </recommendedName>
    </component>
</protein>
<dbReference type="PANTHER" id="PTHR43199:SF1">
    <property type="entry name" value="GLUTATHIONE HYDROLASE PROENZYME"/>
    <property type="match status" value="1"/>
</dbReference>
<dbReference type="InterPro" id="IPR043138">
    <property type="entry name" value="GGT_lsub"/>
</dbReference>
<name>A0ABR5AQT5_BACBA</name>
<comment type="similarity">
    <text evidence="3 9">Belongs to the gamma-glutamyltransferase family.</text>
</comment>
<evidence type="ECO:0000256" key="4">
    <source>
        <dbReference type="ARBA" id="ARBA00022679"/>
    </source>
</evidence>
<organism evidence="11 12">
    <name type="scientific">Bacillus badius</name>
    <dbReference type="NCBI Taxonomy" id="1455"/>
    <lineage>
        <taxon>Bacteria</taxon>
        <taxon>Bacillati</taxon>
        <taxon>Bacillota</taxon>
        <taxon>Bacilli</taxon>
        <taxon>Bacillales</taxon>
        <taxon>Bacillaceae</taxon>
        <taxon>Pseudobacillus</taxon>
    </lineage>
</organism>
<comment type="catalytic activity">
    <reaction evidence="2 9">
        <text>glutathione + H2O = L-cysteinylglycine + L-glutamate</text>
        <dbReference type="Rhea" id="RHEA:28807"/>
        <dbReference type="ChEBI" id="CHEBI:15377"/>
        <dbReference type="ChEBI" id="CHEBI:29985"/>
        <dbReference type="ChEBI" id="CHEBI:57925"/>
        <dbReference type="ChEBI" id="CHEBI:61694"/>
        <dbReference type="EC" id="3.4.19.13"/>
    </reaction>
</comment>
<comment type="catalytic activity">
    <reaction evidence="8 9">
        <text>an N-terminal (5-L-glutamyl)-[peptide] + an alpha-amino acid = 5-L-glutamyl amino acid + an N-terminal L-alpha-aminoacyl-[peptide]</text>
        <dbReference type="Rhea" id="RHEA:23904"/>
        <dbReference type="Rhea" id="RHEA-COMP:9780"/>
        <dbReference type="Rhea" id="RHEA-COMP:9795"/>
        <dbReference type="ChEBI" id="CHEBI:77644"/>
        <dbReference type="ChEBI" id="CHEBI:78597"/>
        <dbReference type="ChEBI" id="CHEBI:78599"/>
        <dbReference type="ChEBI" id="CHEBI:78608"/>
        <dbReference type="EC" id="2.3.2.2"/>
    </reaction>
</comment>
<sequence length="563" mass="61669">MNIESIMNNQKRENGGQRAWADGGMTASATAESSAIGADVLKAGGNAIDALAAMQFALAVSEPFNTGLGSSGFIVYYDAKKQKTTVIQGHSKAPNSARKNVFVDEKEDVIPFLERSTPGTAVAIPGIIKAFDKAIKLYGKKTWEEALEPAIRLSKEGIKVNKTWVSGLQRFGNRLGKEGRAFFFPDDVPLAEGETAVNKELTRTLIELQQNGADSFYGGTIGKAIVEEVQRLKGCLELEDLAEYEAEVKAPLQAAYKGFDIVVPSPPNGGGFALLYMLKLLEQLNIGQYDVHSWEKYYLIAETLRVMTADKLAFMTDPDYYDIPIDGLLHPDYIKKRLKLYNFSFRNDQINPGNPWEFDRDKKPSGLKAQAVEVGSETTHFIAVDAEGNVAACTSSLEHTFGSGIMVPGYGFLLNNDMTDFDPSPGGINSVEPNKYPVSMKTPTLIFKDGRPFLTLGSPGGPTIVASVLQTIIHVINYGMDVKDAIEEPRIFNGTGPLIWWEDGFPEEAMQTLKKMNYQFDDIALAMGNVQAVMFDHQSNQLYGASDSSRPGIPVGVEKNEIQ</sequence>
<keyword evidence="6 9" id="KW-0865">Zymogen</keyword>
<dbReference type="InterPro" id="IPR051792">
    <property type="entry name" value="GGT_bact"/>
</dbReference>
<dbReference type="InterPro" id="IPR000101">
    <property type="entry name" value="GGT_peptidase"/>
</dbReference>
<evidence type="ECO:0000313" key="12">
    <source>
        <dbReference type="Proteomes" id="UP000031982"/>
    </source>
</evidence>
<proteinExistence type="inferred from homology"/>
<dbReference type="NCBIfam" id="TIGR00066">
    <property type="entry name" value="g_glut_trans"/>
    <property type="match status" value="1"/>
</dbReference>
<keyword evidence="4 9" id="KW-0808">Transferase</keyword>
<dbReference type="InterPro" id="IPR029055">
    <property type="entry name" value="Ntn_hydrolases_N"/>
</dbReference>
<dbReference type="PANTHER" id="PTHR43199">
    <property type="entry name" value="GLUTATHIONE HYDROLASE"/>
    <property type="match status" value="1"/>
</dbReference>
<accession>A0ABR5AQT5</accession>